<reference evidence="4 5" key="1">
    <citation type="submission" date="2024-08" db="EMBL/GenBank/DDBJ databases">
        <authorList>
            <person name="Lu H."/>
        </authorList>
    </citation>
    <scope>NUCLEOTIDE SEQUENCE [LARGE SCALE GENOMIC DNA]</scope>
    <source>
        <strain evidence="4 5">BYS180W</strain>
    </source>
</reference>
<dbReference type="CDD" id="cd04301">
    <property type="entry name" value="NAT_SF"/>
    <property type="match status" value="1"/>
</dbReference>
<dbReference type="RefSeq" id="WP_394458906.1">
    <property type="nucleotide sequence ID" value="NZ_JBIGHZ010000002.1"/>
</dbReference>
<dbReference type="EC" id="2.3.-.-" evidence="4"/>
<dbReference type="PANTHER" id="PTHR43877:SF2">
    <property type="entry name" value="AMINOALKYLPHOSPHONATE N-ACETYLTRANSFERASE-RELATED"/>
    <property type="match status" value="1"/>
</dbReference>
<accession>A0ABW7FT46</accession>
<comment type="caution">
    <text evidence="4">The sequence shown here is derived from an EMBL/GenBank/DDBJ whole genome shotgun (WGS) entry which is preliminary data.</text>
</comment>
<evidence type="ECO:0000313" key="4">
    <source>
        <dbReference type="EMBL" id="MFG6447499.1"/>
    </source>
</evidence>
<evidence type="ECO:0000259" key="3">
    <source>
        <dbReference type="PROSITE" id="PS51186"/>
    </source>
</evidence>
<dbReference type="EMBL" id="JBIGHZ010000002">
    <property type="protein sequence ID" value="MFG6447499.1"/>
    <property type="molecule type" value="Genomic_DNA"/>
</dbReference>
<dbReference type="PROSITE" id="PS51186">
    <property type="entry name" value="GNAT"/>
    <property type="match status" value="1"/>
</dbReference>
<evidence type="ECO:0000256" key="2">
    <source>
        <dbReference type="ARBA" id="ARBA00023315"/>
    </source>
</evidence>
<gene>
    <name evidence="4" type="ORF">ACG0Z6_04475</name>
</gene>
<dbReference type="PANTHER" id="PTHR43877">
    <property type="entry name" value="AMINOALKYLPHOSPHONATE N-ACETYLTRANSFERASE-RELATED-RELATED"/>
    <property type="match status" value="1"/>
</dbReference>
<dbReference type="InterPro" id="IPR000182">
    <property type="entry name" value="GNAT_dom"/>
</dbReference>
<dbReference type="Pfam" id="PF00583">
    <property type="entry name" value="Acetyltransf_1"/>
    <property type="match status" value="1"/>
</dbReference>
<dbReference type="Gene3D" id="3.40.630.30">
    <property type="match status" value="1"/>
</dbReference>
<name>A0ABW7FT46_9BURK</name>
<sequence length="152" mass="16363">MTLCYRPATPQDAPECLRLRGLTRENPVSVQRLAELGITAQSWAADTASGDLPGFVALEGGAIVAYCFGAARTGEVVVLVVMPAHEGRGVGRHLLGLVGALLRQLGHTRLFLGCSPDPRDRSHGFYRHLGWRSTGEVDRYGDEVLELLPAEG</sequence>
<dbReference type="InterPro" id="IPR050832">
    <property type="entry name" value="Bact_Acetyltransf"/>
</dbReference>
<evidence type="ECO:0000256" key="1">
    <source>
        <dbReference type="ARBA" id="ARBA00022679"/>
    </source>
</evidence>
<keyword evidence="2 4" id="KW-0012">Acyltransferase</keyword>
<proteinExistence type="predicted"/>
<keyword evidence="5" id="KW-1185">Reference proteome</keyword>
<dbReference type="Proteomes" id="UP001606099">
    <property type="component" value="Unassembled WGS sequence"/>
</dbReference>
<keyword evidence="1 4" id="KW-0808">Transferase</keyword>
<organism evidence="4 5">
    <name type="scientific">Roseateles rivi</name>
    <dbReference type="NCBI Taxonomy" id="3299028"/>
    <lineage>
        <taxon>Bacteria</taxon>
        <taxon>Pseudomonadati</taxon>
        <taxon>Pseudomonadota</taxon>
        <taxon>Betaproteobacteria</taxon>
        <taxon>Burkholderiales</taxon>
        <taxon>Sphaerotilaceae</taxon>
        <taxon>Roseateles</taxon>
    </lineage>
</organism>
<dbReference type="GO" id="GO:0016746">
    <property type="term" value="F:acyltransferase activity"/>
    <property type="evidence" value="ECO:0007669"/>
    <property type="project" value="UniProtKB-KW"/>
</dbReference>
<dbReference type="InterPro" id="IPR016181">
    <property type="entry name" value="Acyl_CoA_acyltransferase"/>
</dbReference>
<feature type="domain" description="N-acetyltransferase" evidence="3">
    <location>
        <begin position="3"/>
        <end position="151"/>
    </location>
</feature>
<dbReference type="SUPFAM" id="SSF55729">
    <property type="entry name" value="Acyl-CoA N-acyltransferases (Nat)"/>
    <property type="match status" value="1"/>
</dbReference>
<evidence type="ECO:0000313" key="5">
    <source>
        <dbReference type="Proteomes" id="UP001606099"/>
    </source>
</evidence>
<protein>
    <submittedName>
        <fullName evidence="4">GNAT family N-acetyltransferase</fullName>
        <ecNumber evidence="4">2.3.-.-</ecNumber>
    </submittedName>
</protein>